<keyword evidence="6 14" id="KW-0732">Signal</keyword>
<evidence type="ECO:0000256" key="8">
    <source>
        <dbReference type="ARBA" id="ARBA00023065"/>
    </source>
</evidence>
<organism evidence="17 18">
    <name type="scientific">Hymenobacter ginkgonis</name>
    <dbReference type="NCBI Taxonomy" id="2682976"/>
    <lineage>
        <taxon>Bacteria</taxon>
        <taxon>Pseudomonadati</taxon>
        <taxon>Bacteroidota</taxon>
        <taxon>Cytophagia</taxon>
        <taxon>Cytophagales</taxon>
        <taxon>Hymenobacteraceae</taxon>
        <taxon>Hymenobacter</taxon>
    </lineage>
</organism>
<keyword evidence="10 12" id="KW-0472">Membrane</keyword>
<reference evidence="17 18" key="1">
    <citation type="submission" date="2019-12" db="EMBL/GenBank/DDBJ databases">
        <title>Hymenobacter sp. HMF4947 Genome sequencing and assembly.</title>
        <authorList>
            <person name="Kang H."/>
            <person name="Cha I."/>
            <person name="Kim H."/>
            <person name="Joh K."/>
        </authorList>
    </citation>
    <scope>NUCLEOTIDE SEQUENCE [LARGE SCALE GENOMIC DNA]</scope>
    <source>
        <strain evidence="17 18">HMF4947</strain>
    </source>
</reference>
<protein>
    <submittedName>
        <fullName evidence="17">TonB-dependent receptor plug domain-containing protein</fullName>
    </submittedName>
</protein>
<evidence type="ECO:0000256" key="12">
    <source>
        <dbReference type="PROSITE-ProRule" id="PRU01360"/>
    </source>
</evidence>
<evidence type="ECO:0000256" key="9">
    <source>
        <dbReference type="ARBA" id="ARBA00023077"/>
    </source>
</evidence>
<evidence type="ECO:0000256" key="6">
    <source>
        <dbReference type="ARBA" id="ARBA00022729"/>
    </source>
</evidence>
<keyword evidence="2 12" id="KW-0813">Transport</keyword>
<dbReference type="InterPro" id="IPR036942">
    <property type="entry name" value="Beta-barrel_TonB_sf"/>
</dbReference>
<evidence type="ECO:0000313" key="18">
    <source>
        <dbReference type="Proteomes" id="UP000441336"/>
    </source>
</evidence>
<sequence>MRQLFLPVLLSGSLLPTLTFAQAPAPAAPHHARHSRMGTIVGHVELADGQSADHISVMVRGTTQGTTPDAAGNFSLEAPTGWQVLTFTGLGYSAQENTVEVFANRSTTAPTLKMERGNRQLDEVTVTGTSVINRPATASKSDIAPLDLPQSIGVVTSTIITDQQINRLGDALRNVSGVSLTQQRGGVAETFSARGYSIGVAGSGGSIFKNGLLSNTQGFPDASTLESVEVLKGAAALLYGNVSGGLIINTVTKKPRYNWGGSVEMRTGSYGLYKPIIDLYGPLTKNLAFRVVGTYENAKSYRDVVTSKRLYVNPSLMYKFGEKTDLLVQGDYLRSDITPDAGVGIINQNVDARLPDGITRSNFINATWAYNVTDQASASAVLNHRFSDQWRINAIAGIMDTRVHGLGVAVPNGNIALNGDWGRSLSGVQTAERDYNAQLNLNGKFETGPLTHQLLVGADALRIVTNNASSYAYYGLNGSPVTSKTTNGISYNYDIINISDRSKYVERTDGITYNVTGYTVSPSYRFGGYVQDLITIVPMLKVLGGVRYSYQNVLQTTSTNTLNGVETLGAAADKADRAWSPKGALIFQPLPTLSFYTSYANNFITNAGLLDTNLQPLRPSYVNQYEAGVKAELFGSRLFANAAVYRYRNSNLAQTTFTLADGSATTLTTVRDLTGETTSDGVDLDVSGSFSKDFYFNVGYAYNFARYTHTTGVVGTQIEGERLTNNPANTANGSVFYTFDRAGLRGLKVGASAFYTGQRLGGNNNAVLDPITLQPTLANGAANPRYVPYYSRTISLTGFTTIDLSVGYAYSHFSILAKLSNITNSLNYLVHDRYSINPVPPRQFLTTVAYRF</sequence>
<dbReference type="RefSeq" id="WP_157561646.1">
    <property type="nucleotide sequence ID" value="NZ_WQKZ01000001.1"/>
</dbReference>
<evidence type="ECO:0000256" key="13">
    <source>
        <dbReference type="RuleBase" id="RU003357"/>
    </source>
</evidence>
<feature type="signal peptide" evidence="14">
    <location>
        <begin position="1"/>
        <end position="21"/>
    </location>
</feature>
<dbReference type="InterPro" id="IPR039426">
    <property type="entry name" value="TonB-dep_rcpt-like"/>
</dbReference>
<evidence type="ECO:0000256" key="10">
    <source>
        <dbReference type="ARBA" id="ARBA00023136"/>
    </source>
</evidence>
<keyword evidence="4" id="KW-0410">Iron transport</keyword>
<proteinExistence type="inferred from homology"/>
<comment type="caution">
    <text evidence="17">The sequence shown here is derived from an EMBL/GenBank/DDBJ whole genome shotgun (WGS) entry which is preliminary data.</text>
</comment>
<comment type="subcellular location">
    <subcellularLocation>
        <location evidence="1 12">Cell outer membrane</location>
        <topology evidence="1 12">Multi-pass membrane protein</topology>
    </subcellularLocation>
</comment>
<dbReference type="SUPFAM" id="SSF49464">
    <property type="entry name" value="Carboxypeptidase regulatory domain-like"/>
    <property type="match status" value="1"/>
</dbReference>
<dbReference type="CDD" id="cd01347">
    <property type="entry name" value="ligand_gated_channel"/>
    <property type="match status" value="1"/>
</dbReference>
<keyword evidence="18" id="KW-1185">Reference proteome</keyword>
<dbReference type="PROSITE" id="PS52016">
    <property type="entry name" value="TONB_DEPENDENT_REC_3"/>
    <property type="match status" value="1"/>
</dbReference>
<name>A0A7K1T8X9_9BACT</name>
<dbReference type="SUPFAM" id="SSF56935">
    <property type="entry name" value="Porins"/>
    <property type="match status" value="1"/>
</dbReference>
<dbReference type="Pfam" id="PF00593">
    <property type="entry name" value="TonB_dep_Rec_b-barrel"/>
    <property type="match status" value="1"/>
</dbReference>
<dbReference type="Pfam" id="PF07715">
    <property type="entry name" value="Plug"/>
    <property type="match status" value="1"/>
</dbReference>
<dbReference type="Gene3D" id="2.170.130.10">
    <property type="entry name" value="TonB-dependent receptor, plug domain"/>
    <property type="match status" value="1"/>
</dbReference>
<evidence type="ECO:0000259" key="15">
    <source>
        <dbReference type="Pfam" id="PF00593"/>
    </source>
</evidence>
<comment type="similarity">
    <text evidence="12 13">Belongs to the TonB-dependent receptor family.</text>
</comment>
<feature type="domain" description="TonB-dependent receptor plug" evidence="16">
    <location>
        <begin position="146"/>
        <end position="243"/>
    </location>
</feature>
<keyword evidence="9 13" id="KW-0798">TonB box</keyword>
<evidence type="ECO:0000256" key="2">
    <source>
        <dbReference type="ARBA" id="ARBA00022448"/>
    </source>
</evidence>
<dbReference type="InterPro" id="IPR037066">
    <property type="entry name" value="Plug_dom_sf"/>
</dbReference>
<dbReference type="Pfam" id="PF13715">
    <property type="entry name" value="CarbopepD_reg_2"/>
    <property type="match status" value="1"/>
</dbReference>
<evidence type="ECO:0000259" key="16">
    <source>
        <dbReference type="Pfam" id="PF07715"/>
    </source>
</evidence>
<keyword evidence="17" id="KW-0675">Receptor</keyword>
<dbReference type="GO" id="GO:0009279">
    <property type="term" value="C:cell outer membrane"/>
    <property type="evidence" value="ECO:0007669"/>
    <property type="project" value="UniProtKB-SubCell"/>
</dbReference>
<evidence type="ECO:0000256" key="3">
    <source>
        <dbReference type="ARBA" id="ARBA00022452"/>
    </source>
</evidence>
<dbReference type="AlphaFoldDB" id="A0A7K1T8X9"/>
<feature type="chain" id="PRO_5029469240" evidence="14">
    <location>
        <begin position="22"/>
        <end position="852"/>
    </location>
</feature>
<dbReference type="InterPro" id="IPR012910">
    <property type="entry name" value="Plug_dom"/>
</dbReference>
<accession>A0A7K1T8X9</accession>
<keyword evidence="5 12" id="KW-0812">Transmembrane</keyword>
<keyword evidence="8" id="KW-0406">Ion transport</keyword>
<evidence type="ECO:0000256" key="1">
    <source>
        <dbReference type="ARBA" id="ARBA00004571"/>
    </source>
</evidence>
<dbReference type="GO" id="GO:0015344">
    <property type="term" value="F:siderophore uptake transmembrane transporter activity"/>
    <property type="evidence" value="ECO:0007669"/>
    <property type="project" value="TreeGrafter"/>
</dbReference>
<evidence type="ECO:0000256" key="4">
    <source>
        <dbReference type="ARBA" id="ARBA00022496"/>
    </source>
</evidence>
<keyword evidence="7" id="KW-0408">Iron</keyword>
<keyword evidence="11 12" id="KW-0998">Cell outer membrane</keyword>
<keyword evidence="3 12" id="KW-1134">Transmembrane beta strand</keyword>
<evidence type="ECO:0000313" key="17">
    <source>
        <dbReference type="EMBL" id="MVN74867.1"/>
    </source>
</evidence>
<dbReference type="Gene3D" id="2.40.170.20">
    <property type="entry name" value="TonB-dependent receptor, beta-barrel domain"/>
    <property type="match status" value="1"/>
</dbReference>
<dbReference type="InterPro" id="IPR008969">
    <property type="entry name" value="CarboxyPept-like_regulatory"/>
</dbReference>
<gene>
    <name evidence="17" type="ORF">GO988_00855</name>
</gene>
<evidence type="ECO:0000256" key="11">
    <source>
        <dbReference type="ARBA" id="ARBA00023237"/>
    </source>
</evidence>
<evidence type="ECO:0000256" key="14">
    <source>
        <dbReference type="SAM" id="SignalP"/>
    </source>
</evidence>
<dbReference type="Proteomes" id="UP000441336">
    <property type="component" value="Unassembled WGS sequence"/>
</dbReference>
<feature type="domain" description="TonB-dependent receptor-like beta-barrel" evidence="15">
    <location>
        <begin position="322"/>
        <end position="821"/>
    </location>
</feature>
<dbReference type="Gene3D" id="2.60.40.1120">
    <property type="entry name" value="Carboxypeptidase-like, regulatory domain"/>
    <property type="match status" value="1"/>
</dbReference>
<evidence type="ECO:0000256" key="7">
    <source>
        <dbReference type="ARBA" id="ARBA00023004"/>
    </source>
</evidence>
<dbReference type="PANTHER" id="PTHR32552">
    <property type="entry name" value="FERRICHROME IRON RECEPTOR-RELATED"/>
    <property type="match status" value="1"/>
</dbReference>
<dbReference type="InterPro" id="IPR000531">
    <property type="entry name" value="Beta-barrel_TonB"/>
</dbReference>
<evidence type="ECO:0000256" key="5">
    <source>
        <dbReference type="ARBA" id="ARBA00022692"/>
    </source>
</evidence>
<dbReference type="PANTHER" id="PTHR32552:SF68">
    <property type="entry name" value="FERRICHROME OUTER MEMBRANE TRANSPORTER_PHAGE RECEPTOR"/>
    <property type="match status" value="1"/>
</dbReference>
<dbReference type="EMBL" id="WQKZ01000001">
    <property type="protein sequence ID" value="MVN74867.1"/>
    <property type="molecule type" value="Genomic_DNA"/>
</dbReference>